<dbReference type="InterPro" id="IPR036691">
    <property type="entry name" value="Endo/exonu/phosph_ase_sf"/>
</dbReference>
<dbReference type="Gene3D" id="3.60.10.10">
    <property type="entry name" value="Endonuclease/exonuclease/phosphatase"/>
    <property type="match status" value="1"/>
</dbReference>
<keyword evidence="2" id="KW-1185">Reference proteome</keyword>
<evidence type="ECO:0000313" key="2">
    <source>
        <dbReference type="Proteomes" id="UP000187609"/>
    </source>
</evidence>
<protein>
    <submittedName>
        <fullName evidence="1">Uncharacterized protein</fullName>
    </submittedName>
</protein>
<dbReference type="EMBL" id="MJEQ01037189">
    <property type="protein sequence ID" value="OIT01199.1"/>
    <property type="molecule type" value="Genomic_DNA"/>
</dbReference>
<sequence>MCVRRQQDVLINGNIKKKSTDQTTNWLSLNLEQVNQERSIFAEDEGIEVRDPSLSGRRRDQVFILNKDLEPPDQGEQREKPREEFKEAFQDIASMETEMDIAYRKETRLVSSDDELTRGYINSKYHDSYKKKGKLVQQSITLFNNLSPRNYQNPGGVFIQTQESAEENKEVQMDPTPNEPMVDSRKMDRFRRRLGIHQGFYNCSNKIWIFWTNEVDVTIIQDKEKHVLIKASYNSNPPIHMTVVYAKCTEEQRRELWQDMKEMDNNIQGPWGSIADFNVITSSEEKKCGRSYRMEESLDFIECLNECGLHDASFTGSMFTWCDNRDPPTTIWKRLDRLVNNTSWFDSISNTSVTHLSRACSDHAPLLVKMSLETNSFIKYFKFLNFWTALRIT</sequence>
<organism evidence="1 2">
    <name type="scientific">Nicotiana attenuata</name>
    <name type="common">Coyote tobacco</name>
    <dbReference type="NCBI Taxonomy" id="49451"/>
    <lineage>
        <taxon>Eukaryota</taxon>
        <taxon>Viridiplantae</taxon>
        <taxon>Streptophyta</taxon>
        <taxon>Embryophyta</taxon>
        <taxon>Tracheophyta</taxon>
        <taxon>Spermatophyta</taxon>
        <taxon>Magnoliopsida</taxon>
        <taxon>eudicotyledons</taxon>
        <taxon>Gunneridae</taxon>
        <taxon>Pentapetalae</taxon>
        <taxon>asterids</taxon>
        <taxon>lamiids</taxon>
        <taxon>Solanales</taxon>
        <taxon>Solanaceae</taxon>
        <taxon>Nicotianoideae</taxon>
        <taxon>Nicotianeae</taxon>
        <taxon>Nicotiana</taxon>
    </lineage>
</organism>
<dbReference type="PANTHER" id="PTHR33710">
    <property type="entry name" value="BNAC02G09200D PROTEIN"/>
    <property type="match status" value="1"/>
</dbReference>
<dbReference type="Proteomes" id="UP000187609">
    <property type="component" value="Unassembled WGS sequence"/>
</dbReference>
<dbReference type="Gramene" id="OIT01199">
    <property type="protein sequence ID" value="OIT01199"/>
    <property type="gene ID" value="A4A49_10719"/>
</dbReference>
<evidence type="ECO:0000313" key="1">
    <source>
        <dbReference type="EMBL" id="OIT01199.1"/>
    </source>
</evidence>
<dbReference type="PANTHER" id="PTHR33710:SF54">
    <property type="entry name" value="NON-LTR RETROELEMENT REVERSE TRANSCRIPTASE"/>
    <property type="match status" value="1"/>
</dbReference>
<gene>
    <name evidence="1" type="ORF">A4A49_10719</name>
</gene>
<name>A0A1J6IU18_NICAT</name>
<comment type="caution">
    <text evidence="1">The sequence shown here is derived from an EMBL/GenBank/DDBJ whole genome shotgun (WGS) entry which is preliminary data.</text>
</comment>
<proteinExistence type="predicted"/>
<dbReference type="SUPFAM" id="SSF56219">
    <property type="entry name" value="DNase I-like"/>
    <property type="match status" value="1"/>
</dbReference>
<dbReference type="AlphaFoldDB" id="A0A1J6IU18"/>
<reference evidence="1" key="1">
    <citation type="submission" date="2016-11" db="EMBL/GenBank/DDBJ databases">
        <title>The genome of Nicotiana attenuata.</title>
        <authorList>
            <person name="Xu S."/>
            <person name="Brockmoeller T."/>
            <person name="Gaquerel E."/>
            <person name="Navarro A."/>
            <person name="Kuhl H."/>
            <person name="Gase K."/>
            <person name="Ling Z."/>
            <person name="Zhou W."/>
            <person name="Kreitzer C."/>
            <person name="Stanke M."/>
            <person name="Tang H."/>
            <person name="Lyons E."/>
            <person name="Pandey P."/>
            <person name="Pandey S.P."/>
            <person name="Timmermann B."/>
            <person name="Baldwin I.T."/>
        </authorList>
    </citation>
    <scope>NUCLEOTIDE SEQUENCE [LARGE SCALE GENOMIC DNA]</scope>
    <source>
        <strain evidence="1">UT</strain>
    </source>
</reference>
<accession>A0A1J6IU18</accession>